<dbReference type="Proteomes" id="UP001217089">
    <property type="component" value="Unassembled WGS sequence"/>
</dbReference>
<sequence>MSGNSPDLFELPSVDGNWGEWSQWTNCDVSCAGGRRSRQRACTNPKPMYGGIDCSGDAHQEEKCATYPCPIIDRFGLNQVKFFQQHCVLSVIIY</sequence>
<dbReference type="SMART" id="SM00209">
    <property type="entry name" value="TSP1"/>
    <property type="match status" value="1"/>
</dbReference>
<dbReference type="PANTHER" id="PTHR16311">
    <property type="entry name" value="THROMBOSPONDIN TYPE I DOMAIN-CONTAINING 1"/>
    <property type="match status" value="1"/>
</dbReference>
<dbReference type="PANTHER" id="PTHR16311:SF3">
    <property type="entry name" value="THROMBOSPONDIN TYPE-1 DOMAIN-CONTAINING PROTEIN 1"/>
    <property type="match status" value="1"/>
</dbReference>
<accession>A0ABQ9FWB5</accession>
<dbReference type="Pfam" id="PF00090">
    <property type="entry name" value="TSP_1"/>
    <property type="match status" value="1"/>
</dbReference>
<gene>
    <name evidence="1" type="ORF">KUTeg_001864</name>
</gene>
<dbReference type="SUPFAM" id="SSF82895">
    <property type="entry name" value="TSP-1 type 1 repeat"/>
    <property type="match status" value="1"/>
</dbReference>
<reference evidence="1 2" key="1">
    <citation type="submission" date="2022-12" db="EMBL/GenBank/DDBJ databases">
        <title>Chromosome-level genome of Tegillarca granosa.</title>
        <authorList>
            <person name="Kim J."/>
        </authorList>
    </citation>
    <scope>NUCLEOTIDE SEQUENCE [LARGE SCALE GENOMIC DNA]</scope>
    <source>
        <strain evidence="1">Teg-2019</strain>
        <tissue evidence="1">Adductor muscle</tissue>
    </source>
</reference>
<evidence type="ECO:0000313" key="1">
    <source>
        <dbReference type="EMBL" id="KAJ8320277.1"/>
    </source>
</evidence>
<comment type="caution">
    <text evidence="1">The sequence shown here is derived from an EMBL/GenBank/DDBJ whole genome shotgun (WGS) entry which is preliminary data.</text>
</comment>
<dbReference type="InterPro" id="IPR038877">
    <property type="entry name" value="THSD1"/>
</dbReference>
<proteinExistence type="predicted"/>
<protein>
    <submittedName>
        <fullName evidence="1">Uncharacterized protein</fullName>
    </submittedName>
</protein>
<dbReference type="PRINTS" id="PR01705">
    <property type="entry name" value="TSP1REPEAT"/>
</dbReference>
<dbReference type="InterPro" id="IPR036383">
    <property type="entry name" value="TSP1_rpt_sf"/>
</dbReference>
<dbReference type="PROSITE" id="PS50092">
    <property type="entry name" value="TSP1"/>
    <property type="match status" value="1"/>
</dbReference>
<keyword evidence="2" id="KW-1185">Reference proteome</keyword>
<evidence type="ECO:0000313" key="2">
    <source>
        <dbReference type="Proteomes" id="UP001217089"/>
    </source>
</evidence>
<organism evidence="1 2">
    <name type="scientific">Tegillarca granosa</name>
    <name type="common">Malaysian cockle</name>
    <name type="synonym">Anadara granosa</name>
    <dbReference type="NCBI Taxonomy" id="220873"/>
    <lineage>
        <taxon>Eukaryota</taxon>
        <taxon>Metazoa</taxon>
        <taxon>Spiralia</taxon>
        <taxon>Lophotrochozoa</taxon>
        <taxon>Mollusca</taxon>
        <taxon>Bivalvia</taxon>
        <taxon>Autobranchia</taxon>
        <taxon>Pteriomorphia</taxon>
        <taxon>Arcoida</taxon>
        <taxon>Arcoidea</taxon>
        <taxon>Arcidae</taxon>
        <taxon>Tegillarca</taxon>
    </lineage>
</organism>
<name>A0ABQ9FWB5_TEGGR</name>
<dbReference type="EMBL" id="JARBDR010000141">
    <property type="protein sequence ID" value="KAJ8320277.1"/>
    <property type="molecule type" value="Genomic_DNA"/>
</dbReference>
<dbReference type="InterPro" id="IPR000884">
    <property type="entry name" value="TSP1_rpt"/>
</dbReference>
<dbReference type="Gene3D" id="2.20.100.10">
    <property type="entry name" value="Thrombospondin type-1 (TSP1) repeat"/>
    <property type="match status" value="1"/>
</dbReference>